<keyword evidence="3" id="KW-1185">Reference proteome</keyword>
<protein>
    <submittedName>
        <fullName evidence="2">Uncharacterized protein</fullName>
    </submittedName>
</protein>
<dbReference type="Proteomes" id="UP001168821">
    <property type="component" value="Unassembled WGS sequence"/>
</dbReference>
<organism evidence="2 3">
    <name type="scientific">Zophobas morio</name>
    <dbReference type="NCBI Taxonomy" id="2755281"/>
    <lineage>
        <taxon>Eukaryota</taxon>
        <taxon>Metazoa</taxon>
        <taxon>Ecdysozoa</taxon>
        <taxon>Arthropoda</taxon>
        <taxon>Hexapoda</taxon>
        <taxon>Insecta</taxon>
        <taxon>Pterygota</taxon>
        <taxon>Neoptera</taxon>
        <taxon>Endopterygota</taxon>
        <taxon>Coleoptera</taxon>
        <taxon>Polyphaga</taxon>
        <taxon>Cucujiformia</taxon>
        <taxon>Tenebrionidae</taxon>
        <taxon>Zophobas</taxon>
    </lineage>
</organism>
<sequence>MFPPETGLISQPKPVNVFSVAFGCYHRHHRSVKSQDTPFTAFANLMCHEPKAPHLSTPSVLRYIPWYLPKILRVHPNMLPSLTNTLTPNSLLLTLNPSPALSDHHNTAGPSRPPLFYTDSHGL</sequence>
<reference evidence="2" key="1">
    <citation type="journal article" date="2023" name="G3 (Bethesda)">
        <title>Whole genome assemblies of Zophobas morio and Tenebrio molitor.</title>
        <authorList>
            <person name="Kaur S."/>
            <person name="Stinson S.A."/>
            <person name="diCenzo G.C."/>
        </authorList>
    </citation>
    <scope>NUCLEOTIDE SEQUENCE</scope>
    <source>
        <strain evidence="2">QUZm001</strain>
    </source>
</reference>
<comment type="caution">
    <text evidence="2">The sequence shown here is derived from an EMBL/GenBank/DDBJ whole genome shotgun (WGS) entry which is preliminary data.</text>
</comment>
<name>A0AA38MAM5_9CUCU</name>
<accession>A0AA38MAM5</accession>
<feature type="region of interest" description="Disordered" evidence="1">
    <location>
        <begin position="102"/>
        <end position="123"/>
    </location>
</feature>
<dbReference type="AlphaFoldDB" id="A0AA38MAM5"/>
<evidence type="ECO:0000313" key="3">
    <source>
        <dbReference type="Proteomes" id="UP001168821"/>
    </source>
</evidence>
<dbReference type="EMBL" id="JALNTZ010000006">
    <property type="protein sequence ID" value="KAJ3648967.1"/>
    <property type="molecule type" value="Genomic_DNA"/>
</dbReference>
<gene>
    <name evidence="2" type="ORF">Zmor_020732</name>
</gene>
<proteinExistence type="predicted"/>
<evidence type="ECO:0000256" key="1">
    <source>
        <dbReference type="SAM" id="MobiDB-lite"/>
    </source>
</evidence>
<evidence type="ECO:0000313" key="2">
    <source>
        <dbReference type="EMBL" id="KAJ3648967.1"/>
    </source>
</evidence>